<keyword evidence="4" id="KW-1185">Reference proteome</keyword>
<feature type="transmembrane region" description="Helical" evidence="2">
    <location>
        <begin position="72"/>
        <end position="93"/>
    </location>
</feature>
<evidence type="ECO:0008006" key="5">
    <source>
        <dbReference type="Google" id="ProtNLM"/>
    </source>
</evidence>
<sequence>MLTTTVCAALSAAGLAVAFLTAWRRRFAAATRLAAVALVPVGLAMSGLVGLGGKIGRAFGSWAADLVLKPTVWAGFAVLACAVVLWIIGRAAAGRTASKSSRGQTRATEPAAGAPALPSSGPAATQRKAKQEKTKPGKTGQGKGKPADPGEDFSDIEAILKKHGI</sequence>
<protein>
    <recommendedName>
        <fullName evidence="5">Cellulose synthase</fullName>
    </recommendedName>
</protein>
<evidence type="ECO:0000313" key="3">
    <source>
        <dbReference type="EMBL" id="MBO8190754.1"/>
    </source>
</evidence>
<keyword evidence="2" id="KW-1133">Transmembrane helix</keyword>
<comment type="caution">
    <text evidence="3">The sequence shown here is derived from an EMBL/GenBank/DDBJ whole genome shotgun (WGS) entry which is preliminary data.</text>
</comment>
<dbReference type="Proteomes" id="UP001519064">
    <property type="component" value="Unassembled WGS sequence"/>
</dbReference>
<feature type="transmembrane region" description="Helical" evidence="2">
    <location>
        <begin position="30"/>
        <end position="52"/>
    </location>
</feature>
<dbReference type="EMBL" id="JADKMA010000009">
    <property type="protein sequence ID" value="MBO8190754.1"/>
    <property type="molecule type" value="Genomic_DNA"/>
</dbReference>
<feature type="region of interest" description="Disordered" evidence="1">
    <location>
        <begin position="93"/>
        <end position="154"/>
    </location>
</feature>
<evidence type="ECO:0000256" key="2">
    <source>
        <dbReference type="SAM" id="Phobius"/>
    </source>
</evidence>
<reference evidence="3 4" key="1">
    <citation type="submission" date="2020-11" db="EMBL/GenBank/DDBJ databases">
        <title>Streptomyces spirodelae sp. nov., isolated from duckweed.</title>
        <authorList>
            <person name="Saimee Y."/>
            <person name="Duangmal K."/>
        </authorList>
    </citation>
    <scope>NUCLEOTIDE SEQUENCE [LARGE SCALE GENOMIC DNA]</scope>
    <source>
        <strain evidence="3 4">S16-07</strain>
    </source>
</reference>
<dbReference type="RefSeq" id="WP_209237856.1">
    <property type="nucleotide sequence ID" value="NZ_JADKMA010000009.1"/>
</dbReference>
<proteinExistence type="predicted"/>
<name>A0ABS3X5V1_9ACTN</name>
<keyword evidence="2" id="KW-0812">Transmembrane</keyword>
<evidence type="ECO:0000256" key="1">
    <source>
        <dbReference type="SAM" id="MobiDB-lite"/>
    </source>
</evidence>
<feature type="compositionally biased region" description="Polar residues" evidence="1">
    <location>
        <begin position="97"/>
        <end position="107"/>
    </location>
</feature>
<keyword evidence="2" id="KW-0472">Membrane</keyword>
<gene>
    <name evidence="3" type="ORF">ITI46_03435</name>
</gene>
<evidence type="ECO:0000313" key="4">
    <source>
        <dbReference type="Proteomes" id="UP001519064"/>
    </source>
</evidence>
<organism evidence="3 4">
    <name type="scientific">Streptomyces oryzae</name>
    <dbReference type="NCBI Taxonomy" id="1434886"/>
    <lineage>
        <taxon>Bacteria</taxon>
        <taxon>Bacillati</taxon>
        <taxon>Actinomycetota</taxon>
        <taxon>Actinomycetes</taxon>
        <taxon>Kitasatosporales</taxon>
        <taxon>Streptomycetaceae</taxon>
        <taxon>Streptomyces</taxon>
    </lineage>
</organism>
<feature type="transmembrane region" description="Helical" evidence="2">
    <location>
        <begin position="6"/>
        <end position="23"/>
    </location>
</feature>
<feature type="compositionally biased region" description="Low complexity" evidence="1">
    <location>
        <begin position="110"/>
        <end position="124"/>
    </location>
</feature>
<accession>A0ABS3X5V1</accession>